<evidence type="ECO:0000313" key="2">
    <source>
        <dbReference type="EMBL" id="KAF3586717.1"/>
    </source>
</evidence>
<dbReference type="AlphaFoldDB" id="A0A8S9S0T6"/>
<evidence type="ECO:0000313" key="3">
    <source>
        <dbReference type="Proteomes" id="UP000712600"/>
    </source>
</evidence>
<accession>A0A8S9S0T6</accession>
<sequence length="138" mass="15241">MCLLFIPFLLASSILAGKSELYVKVNELQQHWIDSGHSLELAVFSPEEVAALQSDITHVFGKAKRRVLYIPIKLEPSTKTSVHSNCKIEPYALSGTKPASSKNKYVPSKSAPLLPLFNCVISFQGTQPLVLRDLYPNA</sequence>
<comment type="caution">
    <text evidence="2">The sequence shown here is derived from an EMBL/GenBank/DDBJ whole genome shotgun (WGS) entry which is preliminary data.</text>
</comment>
<name>A0A8S9S0T6_BRACR</name>
<gene>
    <name evidence="2" type="ORF">F2Q69_00027363</name>
</gene>
<organism evidence="2 3">
    <name type="scientific">Brassica cretica</name>
    <name type="common">Mustard</name>
    <dbReference type="NCBI Taxonomy" id="69181"/>
    <lineage>
        <taxon>Eukaryota</taxon>
        <taxon>Viridiplantae</taxon>
        <taxon>Streptophyta</taxon>
        <taxon>Embryophyta</taxon>
        <taxon>Tracheophyta</taxon>
        <taxon>Spermatophyta</taxon>
        <taxon>Magnoliopsida</taxon>
        <taxon>eudicotyledons</taxon>
        <taxon>Gunneridae</taxon>
        <taxon>Pentapetalae</taxon>
        <taxon>rosids</taxon>
        <taxon>malvids</taxon>
        <taxon>Brassicales</taxon>
        <taxon>Brassicaceae</taxon>
        <taxon>Brassiceae</taxon>
        <taxon>Brassica</taxon>
    </lineage>
</organism>
<protein>
    <submittedName>
        <fullName evidence="2">Uncharacterized protein</fullName>
    </submittedName>
</protein>
<evidence type="ECO:0000256" key="1">
    <source>
        <dbReference type="SAM" id="SignalP"/>
    </source>
</evidence>
<proteinExistence type="predicted"/>
<reference evidence="2" key="1">
    <citation type="submission" date="2019-12" db="EMBL/GenBank/DDBJ databases">
        <title>Genome sequencing and annotation of Brassica cretica.</title>
        <authorList>
            <person name="Studholme D.J."/>
            <person name="Sarris P."/>
        </authorList>
    </citation>
    <scope>NUCLEOTIDE SEQUENCE</scope>
    <source>
        <strain evidence="2">PFS-109/04</strain>
        <tissue evidence="2">Leaf</tissue>
    </source>
</reference>
<keyword evidence="1" id="KW-0732">Signal</keyword>
<dbReference type="EMBL" id="QGKX02000088">
    <property type="protein sequence ID" value="KAF3586717.1"/>
    <property type="molecule type" value="Genomic_DNA"/>
</dbReference>
<dbReference type="Proteomes" id="UP000712600">
    <property type="component" value="Unassembled WGS sequence"/>
</dbReference>
<feature type="chain" id="PRO_5035883218" evidence="1">
    <location>
        <begin position="17"/>
        <end position="138"/>
    </location>
</feature>
<feature type="signal peptide" evidence="1">
    <location>
        <begin position="1"/>
        <end position="16"/>
    </location>
</feature>